<accession>A0A9D5CKG8</accession>
<feature type="domain" description="EF-hand" evidence="5">
    <location>
        <begin position="256"/>
        <end position="290"/>
    </location>
</feature>
<comment type="function">
    <text evidence="1">Potential calcium sensor.</text>
</comment>
<evidence type="ECO:0000259" key="5">
    <source>
        <dbReference type="PROSITE" id="PS50222"/>
    </source>
</evidence>
<evidence type="ECO:0000256" key="2">
    <source>
        <dbReference type="ARBA" id="ARBA00022723"/>
    </source>
</evidence>
<dbReference type="SMART" id="SM00054">
    <property type="entry name" value="EFh"/>
    <property type="match status" value="4"/>
</dbReference>
<dbReference type="PROSITE" id="PS00018">
    <property type="entry name" value="EF_HAND_1"/>
    <property type="match status" value="3"/>
</dbReference>
<dbReference type="Pfam" id="PF13499">
    <property type="entry name" value="EF-hand_7"/>
    <property type="match status" value="2"/>
</dbReference>
<dbReference type="AlphaFoldDB" id="A0A9D5CKG8"/>
<dbReference type="InterPro" id="IPR018247">
    <property type="entry name" value="EF_Hand_1_Ca_BS"/>
</dbReference>
<evidence type="ECO:0000313" key="7">
    <source>
        <dbReference type="Proteomes" id="UP001085076"/>
    </source>
</evidence>
<dbReference type="OrthoDB" id="26525at2759"/>
<evidence type="ECO:0000313" key="6">
    <source>
        <dbReference type="EMBL" id="KAJ0974966.1"/>
    </source>
</evidence>
<dbReference type="SUPFAM" id="SSF47473">
    <property type="entry name" value="EF-hand"/>
    <property type="match status" value="1"/>
</dbReference>
<comment type="caution">
    <text evidence="6">The sequence shown here is derived from an EMBL/GenBank/DDBJ whole genome shotgun (WGS) entry which is preliminary data.</text>
</comment>
<dbReference type="GO" id="GO:0005509">
    <property type="term" value="F:calcium ion binding"/>
    <property type="evidence" value="ECO:0007669"/>
    <property type="project" value="InterPro"/>
</dbReference>
<dbReference type="EMBL" id="JAGGNH010000004">
    <property type="protein sequence ID" value="KAJ0974966.1"/>
    <property type="molecule type" value="Genomic_DNA"/>
</dbReference>
<evidence type="ECO:0000256" key="3">
    <source>
        <dbReference type="ARBA" id="ARBA00022737"/>
    </source>
</evidence>
<keyword evidence="2" id="KW-0479">Metal-binding</keyword>
<dbReference type="PANTHER" id="PTHR10891">
    <property type="entry name" value="EF-HAND CALCIUM-BINDING DOMAIN CONTAINING PROTEIN"/>
    <property type="match status" value="1"/>
</dbReference>
<dbReference type="FunFam" id="1.10.238.10:FF:000089">
    <property type="entry name" value="calmodulin-like protein 3"/>
    <property type="match status" value="1"/>
</dbReference>
<feature type="domain" description="EF-hand" evidence="5">
    <location>
        <begin position="151"/>
        <end position="186"/>
    </location>
</feature>
<dbReference type="PROSITE" id="PS50222">
    <property type="entry name" value="EF_HAND_2"/>
    <property type="match status" value="4"/>
</dbReference>
<organism evidence="6 7">
    <name type="scientific">Dioscorea zingiberensis</name>
    <dbReference type="NCBI Taxonomy" id="325984"/>
    <lineage>
        <taxon>Eukaryota</taxon>
        <taxon>Viridiplantae</taxon>
        <taxon>Streptophyta</taxon>
        <taxon>Embryophyta</taxon>
        <taxon>Tracheophyta</taxon>
        <taxon>Spermatophyta</taxon>
        <taxon>Magnoliopsida</taxon>
        <taxon>Liliopsida</taxon>
        <taxon>Dioscoreales</taxon>
        <taxon>Dioscoreaceae</taxon>
        <taxon>Dioscorea</taxon>
    </lineage>
</organism>
<dbReference type="InterPro" id="IPR002048">
    <property type="entry name" value="EF_hand_dom"/>
</dbReference>
<gene>
    <name evidence="6" type="ORF">J5N97_016931</name>
</gene>
<dbReference type="Proteomes" id="UP001085076">
    <property type="component" value="Miscellaneous, Linkage group lg04"/>
</dbReference>
<protein>
    <recommendedName>
        <fullName evidence="5">EF-hand domain-containing protein</fullName>
    </recommendedName>
</protein>
<name>A0A9D5CKG8_9LILI</name>
<evidence type="ECO:0000256" key="4">
    <source>
        <dbReference type="ARBA" id="ARBA00022837"/>
    </source>
</evidence>
<evidence type="ECO:0000256" key="1">
    <source>
        <dbReference type="ARBA" id="ARBA00003291"/>
    </source>
</evidence>
<sequence>MAVFSLRTGHASDQVHGQNGSFQPVLAETRLTRTWSWIGTKLLLLVTARPQESFGKIIRTEVAEDACRGLLQKARDVEISSGDSVARPRQAEIWFEPSSSVELNLILLRMSKLRFLNFIYNISKKLPAKKTTKRLTIKDRQSSDLQLSFQPNIREMRQVFDKIDLSRDGKISLDELQALLKAFGKDDPAAEAKQMMLEADTNKDGYIDFSEFMEVHRRGIRTSDIQSAFWMFDQDGDGRISPEEVRQIMVKLGEHCSLEDCRRMVQQVDKNSDGLVDMDDFMAMMTSTLK</sequence>
<reference evidence="6" key="1">
    <citation type="submission" date="2021-03" db="EMBL/GenBank/DDBJ databases">
        <authorList>
            <person name="Li Z."/>
            <person name="Yang C."/>
        </authorList>
    </citation>
    <scope>NUCLEOTIDE SEQUENCE</scope>
    <source>
        <strain evidence="6">Dzin_1.0</strain>
        <tissue evidence="6">Leaf</tissue>
    </source>
</reference>
<feature type="domain" description="EF-hand" evidence="5">
    <location>
        <begin position="220"/>
        <end position="255"/>
    </location>
</feature>
<proteinExistence type="predicted"/>
<keyword evidence="4" id="KW-0106">Calcium</keyword>
<dbReference type="InterPro" id="IPR039647">
    <property type="entry name" value="EF_hand_pair_protein_CML-like"/>
</dbReference>
<feature type="domain" description="EF-hand" evidence="5">
    <location>
        <begin position="187"/>
        <end position="215"/>
    </location>
</feature>
<dbReference type="Gene3D" id="1.10.238.10">
    <property type="entry name" value="EF-hand"/>
    <property type="match status" value="2"/>
</dbReference>
<reference evidence="6" key="2">
    <citation type="journal article" date="2022" name="Hortic Res">
        <title>The genome of Dioscorea zingiberensis sheds light on the biosynthesis, origin and evolution of the medicinally important diosgenin saponins.</title>
        <authorList>
            <person name="Li Y."/>
            <person name="Tan C."/>
            <person name="Li Z."/>
            <person name="Guo J."/>
            <person name="Li S."/>
            <person name="Chen X."/>
            <person name="Wang C."/>
            <person name="Dai X."/>
            <person name="Yang H."/>
            <person name="Song W."/>
            <person name="Hou L."/>
            <person name="Xu J."/>
            <person name="Tong Z."/>
            <person name="Xu A."/>
            <person name="Yuan X."/>
            <person name="Wang W."/>
            <person name="Yang Q."/>
            <person name="Chen L."/>
            <person name="Sun Z."/>
            <person name="Wang K."/>
            <person name="Pan B."/>
            <person name="Chen J."/>
            <person name="Bao Y."/>
            <person name="Liu F."/>
            <person name="Qi X."/>
            <person name="Gang D.R."/>
            <person name="Wen J."/>
            <person name="Li J."/>
        </authorList>
    </citation>
    <scope>NUCLEOTIDE SEQUENCE</scope>
    <source>
        <strain evidence="6">Dzin_1.0</strain>
    </source>
</reference>
<keyword evidence="7" id="KW-1185">Reference proteome</keyword>
<dbReference type="InterPro" id="IPR011992">
    <property type="entry name" value="EF-hand-dom_pair"/>
</dbReference>
<keyword evidence="3" id="KW-0677">Repeat</keyword>